<proteinExistence type="predicted"/>
<dbReference type="Proteomes" id="UP000814128">
    <property type="component" value="Unassembled WGS sequence"/>
</dbReference>
<sequence length="352" mass="38670">MHILDVLKPKRRGAIQRRKSQGSILDVPKHTGLDPWDARPHDPYSALDGKFSPASQHASAMPNGSSLPPSPLSEWNMVDAPRRTRARRANTVGSVSIASDDTVSVRSESVDTVRGVPRVRRGWDSPFSAHRNLRPSSPSNSSTGLTSPSSTSLALFSPASFVDIPGGSARMHAPHTLPHMTGTPVRHPTQRSTHGSIHQVAKRRDVHPPRNASPTPSSMSSSIMHTLDNGTKIHVPTSPSPERGRSLARMTEEERAKRQTFYIVPPGMNVIFTDDQGVEIARVGEFSAAPDPVRYRESPIILKDEQGRIIYETGKGERTTYDFDDEFNGDRPNVIHLGNFVPERFIVLSSIP</sequence>
<reference evidence="1" key="1">
    <citation type="submission" date="2021-02" db="EMBL/GenBank/DDBJ databases">
        <authorList>
            <consortium name="DOE Joint Genome Institute"/>
            <person name="Ahrendt S."/>
            <person name="Looney B.P."/>
            <person name="Miyauchi S."/>
            <person name="Morin E."/>
            <person name="Drula E."/>
            <person name="Courty P.E."/>
            <person name="Chicoki N."/>
            <person name="Fauchery L."/>
            <person name="Kohler A."/>
            <person name="Kuo A."/>
            <person name="Labutti K."/>
            <person name="Pangilinan J."/>
            <person name="Lipzen A."/>
            <person name="Riley R."/>
            <person name="Andreopoulos W."/>
            <person name="He G."/>
            <person name="Johnson J."/>
            <person name="Barry K.W."/>
            <person name="Grigoriev I.V."/>
            <person name="Nagy L."/>
            <person name="Hibbett D."/>
            <person name="Henrissat B."/>
            <person name="Matheny P.B."/>
            <person name="Labbe J."/>
            <person name="Martin F."/>
        </authorList>
    </citation>
    <scope>NUCLEOTIDE SEQUENCE</scope>
    <source>
        <strain evidence="1">EC-137</strain>
    </source>
</reference>
<comment type="caution">
    <text evidence="1">The sequence shown here is derived from an EMBL/GenBank/DDBJ whole genome shotgun (WGS) entry which is preliminary data.</text>
</comment>
<protein>
    <submittedName>
        <fullName evidence="1">Uncharacterized protein</fullName>
    </submittedName>
</protein>
<accession>A0ACB8Q8T2</accession>
<name>A0ACB8Q8T2_9AGAM</name>
<evidence type="ECO:0000313" key="2">
    <source>
        <dbReference type="Proteomes" id="UP000814128"/>
    </source>
</evidence>
<organism evidence="1 2">
    <name type="scientific">Vararia minispora EC-137</name>
    <dbReference type="NCBI Taxonomy" id="1314806"/>
    <lineage>
        <taxon>Eukaryota</taxon>
        <taxon>Fungi</taxon>
        <taxon>Dikarya</taxon>
        <taxon>Basidiomycota</taxon>
        <taxon>Agaricomycotina</taxon>
        <taxon>Agaricomycetes</taxon>
        <taxon>Russulales</taxon>
        <taxon>Lachnocladiaceae</taxon>
        <taxon>Vararia</taxon>
    </lineage>
</organism>
<keyword evidence="2" id="KW-1185">Reference proteome</keyword>
<reference evidence="1" key="2">
    <citation type="journal article" date="2022" name="New Phytol.">
        <title>Evolutionary transition to the ectomycorrhizal habit in the genomes of a hyperdiverse lineage of mushroom-forming fungi.</title>
        <authorList>
            <person name="Looney B."/>
            <person name="Miyauchi S."/>
            <person name="Morin E."/>
            <person name="Drula E."/>
            <person name="Courty P.E."/>
            <person name="Kohler A."/>
            <person name="Kuo A."/>
            <person name="LaButti K."/>
            <person name="Pangilinan J."/>
            <person name="Lipzen A."/>
            <person name="Riley R."/>
            <person name="Andreopoulos W."/>
            <person name="He G."/>
            <person name="Johnson J."/>
            <person name="Nolan M."/>
            <person name="Tritt A."/>
            <person name="Barry K.W."/>
            <person name="Grigoriev I.V."/>
            <person name="Nagy L.G."/>
            <person name="Hibbett D."/>
            <person name="Henrissat B."/>
            <person name="Matheny P.B."/>
            <person name="Labbe J."/>
            <person name="Martin F.M."/>
        </authorList>
    </citation>
    <scope>NUCLEOTIDE SEQUENCE</scope>
    <source>
        <strain evidence="1">EC-137</strain>
    </source>
</reference>
<evidence type="ECO:0000313" key="1">
    <source>
        <dbReference type="EMBL" id="KAI0028198.1"/>
    </source>
</evidence>
<dbReference type="EMBL" id="MU273779">
    <property type="protein sequence ID" value="KAI0028198.1"/>
    <property type="molecule type" value="Genomic_DNA"/>
</dbReference>
<gene>
    <name evidence="1" type="ORF">K488DRAFT_89978</name>
</gene>